<gene>
    <name evidence="2" type="ORF">BE15_13320</name>
</gene>
<dbReference type="AlphaFoldDB" id="A0A150QSG3"/>
<proteinExistence type="predicted"/>
<feature type="compositionally biased region" description="Basic and acidic residues" evidence="1">
    <location>
        <begin position="117"/>
        <end position="130"/>
    </location>
</feature>
<organism evidence="2 3">
    <name type="scientific">Sorangium cellulosum</name>
    <name type="common">Polyangium cellulosum</name>
    <dbReference type="NCBI Taxonomy" id="56"/>
    <lineage>
        <taxon>Bacteria</taxon>
        <taxon>Pseudomonadati</taxon>
        <taxon>Myxococcota</taxon>
        <taxon>Polyangia</taxon>
        <taxon>Polyangiales</taxon>
        <taxon>Polyangiaceae</taxon>
        <taxon>Sorangium</taxon>
    </lineage>
</organism>
<evidence type="ECO:0000313" key="2">
    <source>
        <dbReference type="EMBL" id="KYF70792.1"/>
    </source>
</evidence>
<feature type="region of interest" description="Disordered" evidence="1">
    <location>
        <begin position="109"/>
        <end position="130"/>
    </location>
</feature>
<sequence length="130" mass="13935">MLRVRHAHRRRGPLLRWLGAVLSVLLVIGLLGQGHTFQTLGIAVACTHPAAPALADADEDGGRDDGSHSDCPPDCHDCACGHVPMTLPLVEPPLLCVLLAAFELDQLAPPETPGRAALDRLERPPRRPRA</sequence>
<accession>A0A150QSG3</accession>
<name>A0A150QSG3_SORCE</name>
<evidence type="ECO:0008006" key="4">
    <source>
        <dbReference type="Google" id="ProtNLM"/>
    </source>
</evidence>
<dbReference type="Proteomes" id="UP000075260">
    <property type="component" value="Unassembled WGS sequence"/>
</dbReference>
<protein>
    <recommendedName>
        <fullName evidence="4">DUF2946 domain-containing protein</fullName>
    </recommendedName>
</protein>
<reference evidence="2 3" key="1">
    <citation type="submission" date="2014-02" db="EMBL/GenBank/DDBJ databases">
        <title>The small core and large imbalanced accessory genome model reveals a collaborative survival strategy of Sorangium cellulosum strains in nature.</title>
        <authorList>
            <person name="Han K."/>
            <person name="Peng R."/>
            <person name="Blom J."/>
            <person name="Li Y.-Z."/>
        </authorList>
    </citation>
    <scope>NUCLEOTIDE SEQUENCE [LARGE SCALE GENOMIC DNA]</scope>
    <source>
        <strain evidence="2 3">So0008-312</strain>
    </source>
</reference>
<evidence type="ECO:0000313" key="3">
    <source>
        <dbReference type="Proteomes" id="UP000075260"/>
    </source>
</evidence>
<evidence type="ECO:0000256" key="1">
    <source>
        <dbReference type="SAM" id="MobiDB-lite"/>
    </source>
</evidence>
<comment type="caution">
    <text evidence="2">The sequence shown here is derived from an EMBL/GenBank/DDBJ whole genome shotgun (WGS) entry which is preliminary data.</text>
</comment>
<dbReference type="EMBL" id="JEMA01000373">
    <property type="protein sequence ID" value="KYF70792.1"/>
    <property type="molecule type" value="Genomic_DNA"/>
</dbReference>